<organism evidence="6 7">
    <name type="scientific">Neobacillus bataviensis</name>
    <dbReference type="NCBI Taxonomy" id="220685"/>
    <lineage>
        <taxon>Bacteria</taxon>
        <taxon>Bacillati</taxon>
        <taxon>Bacillota</taxon>
        <taxon>Bacilli</taxon>
        <taxon>Bacillales</taxon>
        <taxon>Bacillaceae</taxon>
        <taxon>Neobacillus</taxon>
    </lineage>
</organism>
<reference evidence="6 7" key="1">
    <citation type="submission" date="2019-06" db="EMBL/GenBank/DDBJ databases">
        <title>Sorghum-associated microbial communities from plants grown in Nebraska, USA.</title>
        <authorList>
            <person name="Schachtman D."/>
        </authorList>
    </citation>
    <scope>NUCLEOTIDE SEQUENCE [LARGE SCALE GENOMIC DNA]</scope>
    <source>
        <strain evidence="6 7">2482</strain>
    </source>
</reference>
<evidence type="ECO:0000256" key="2">
    <source>
        <dbReference type="ARBA" id="ARBA00022692"/>
    </source>
</evidence>
<keyword evidence="3 5" id="KW-1133">Transmembrane helix</keyword>
<feature type="transmembrane region" description="Helical" evidence="5">
    <location>
        <begin position="253"/>
        <end position="278"/>
    </location>
</feature>
<gene>
    <name evidence="6" type="ORF">FB550_12441</name>
</gene>
<dbReference type="PANTHER" id="PTHR47704:SF1">
    <property type="entry name" value="POTASSIUM TRANSPORTER KIMA"/>
    <property type="match status" value="1"/>
</dbReference>
<dbReference type="Proteomes" id="UP000319671">
    <property type="component" value="Unassembled WGS sequence"/>
</dbReference>
<dbReference type="AlphaFoldDB" id="A0A561CER6"/>
<keyword evidence="7" id="KW-1185">Reference proteome</keyword>
<feature type="transmembrane region" description="Helical" evidence="5">
    <location>
        <begin position="298"/>
        <end position="325"/>
    </location>
</feature>
<feature type="transmembrane region" description="Helical" evidence="5">
    <location>
        <begin position="48"/>
        <end position="79"/>
    </location>
</feature>
<dbReference type="RefSeq" id="WP_144568366.1">
    <property type="nucleotide sequence ID" value="NZ_VIVN01000024.1"/>
</dbReference>
<feature type="transmembrane region" description="Helical" evidence="5">
    <location>
        <begin position="213"/>
        <end position="232"/>
    </location>
</feature>
<protein>
    <submittedName>
        <fullName evidence="6">Amino acid/polyamine/organocation transporter (APC superfamily)</fullName>
    </submittedName>
</protein>
<comment type="subcellular location">
    <subcellularLocation>
        <location evidence="1">Membrane</location>
        <topology evidence="1">Multi-pass membrane protein</topology>
    </subcellularLocation>
</comment>
<evidence type="ECO:0000256" key="4">
    <source>
        <dbReference type="ARBA" id="ARBA00023136"/>
    </source>
</evidence>
<dbReference type="Gene3D" id="1.20.1740.10">
    <property type="entry name" value="Amino acid/polyamine transporter I"/>
    <property type="match status" value="1"/>
</dbReference>
<feature type="transmembrane region" description="Helical" evidence="5">
    <location>
        <begin position="140"/>
        <end position="160"/>
    </location>
</feature>
<evidence type="ECO:0000313" key="6">
    <source>
        <dbReference type="EMBL" id="TWD89735.1"/>
    </source>
</evidence>
<dbReference type="Pfam" id="PF13520">
    <property type="entry name" value="AA_permease_2"/>
    <property type="match status" value="1"/>
</dbReference>
<name>A0A561CER6_9BACI</name>
<evidence type="ECO:0000256" key="1">
    <source>
        <dbReference type="ARBA" id="ARBA00004141"/>
    </source>
</evidence>
<evidence type="ECO:0000256" key="5">
    <source>
        <dbReference type="SAM" id="Phobius"/>
    </source>
</evidence>
<evidence type="ECO:0000313" key="7">
    <source>
        <dbReference type="Proteomes" id="UP000319671"/>
    </source>
</evidence>
<feature type="transmembrane region" description="Helical" evidence="5">
    <location>
        <begin position="346"/>
        <end position="365"/>
    </location>
</feature>
<feature type="transmembrane region" description="Helical" evidence="5">
    <location>
        <begin position="377"/>
        <end position="397"/>
    </location>
</feature>
<keyword evidence="4 5" id="KW-0472">Membrane</keyword>
<feature type="transmembrane region" description="Helical" evidence="5">
    <location>
        <begin position="172"/>
        <end position="193"/>
    </location>
</feature>
<dbReference type="InterPro" id="IPR053153">
    <property type="entry name" value="APC_K+_Transporter"/>
</dbReference>
<feature type="transmembrane region" description="Helical" evidence="5">
    <location>
        <begin position="433"/>
        <end position="450"/>
    </location>
</feature>
<sequence length="608" mass="66783">MLSSFKRFLIGRPLKSTELGEQKLNILKALAILSSDALSSVAYGTEQILIVLATISVVAFWYSIPIAVGVLFLLAALILSYRQIIYSYPHGGGAYVVSKENIGEKAGLIAGGSLLVDYILTVAVSVTAGTDAITSAFPALHAHSVFIAVVLVIFITILNLRGITESASILAYPVYLFVIALFILIGVGLFKIVTGDISPSAQHASIGAPVQGITLFLLLRAFASGCSALTGVEAISNAIPTFKDPAPKNAARTLILMGSLLALLFSGITFLAYYYGIAPKADETVVSQIAEETFGRNYLYFFVQGTTALILVLAANTGYSAFPLLAFALAKDKYMPRMFTIRGDRLGYSNGIVSLGVASIILIIASKGQTEHLIPLYAVGVFIPFTLSQTGMIIKWLREKPAGWVAKLTANLVGALITLTVLIIFFVTKLGQVWFVIIFLPLIVLMFKRINSHYESVGEQLRIHPDDEAMPVQGNVIIVPVAGITKVVENSINYAKSLTDQIFAVYVSFDREDEKRFEEKWEKWQPDVRLVTLHSHYRSILHPLSKFIDTVEHKASDNNYRVTVLIPQFITKKSWHNILHNQSSLLIRAYLIFKKKVIVATLPYRFKK</sequence>
<feature type="transmembrane region" description="Helical" evidence="5">
    <location>
        <begin position="409"/>
        <end position="427"/>
    </location>
</feature>
<comment type="caution">
    <text evidence="6">The sequence shown here is derived from an EMBL/GenBank/DDBJ whole genome shotgun (WGS) entry which is preliminary data.</text>
</comment>
<accession>A0A561CER6</accession>
<keyword evidence="2 5" id="KW-0812">Transmembrane</keyword>
<dbReference type="PANTHER" id="PTHR47704">
    <property type="entry name" value="POTASSIUM TRANSPORTER KIMA"/>
    <property type="match status" value="1"/>
</dbReference>
<dbReference type="GO" id="GO:0016020">
    <property type="term" value="C:membrane"/>
    <property type="evidence" value="ECO:0007669"/>
    <property type="project" value="UniProtKB-SubCell"/>
</dbReference>
<dbReference type="EMBL" id="VIVN01000024">
    <property type="protein sequence ID" value="TWD89735.1"/>
    <property type="molecule type" value="Genomic_DNA"/>
</dbReference>
<dbReference type="InterPro" id="IPR002293">
    <property type="entry name" value="AA/rel_permease1"/>
</dbReference>
<evidence type="ECO:0000256" key="3">
    <source>
        <dbReference type="ARBA" id="ARBA00022989"/>
    </source>
</evidence>
<feature type="transmembrane region" description="Helical" evidence="5">
    <location>
        <begin position="108"/>
        <end position="128"/>
    </location>
</feature>
<proteinExistence type="predicted"/>
<dbReference type="GO" id="GO:0022857">
    <property type="term" value="F:transmembrane transporter activity"/>
    <property type="evidence" value="ECO:0007669"/>
    <property type="project" value="InterPro"/>
</dbReference>